<evidence type="ECO:0000256" key="1">
    <source>
        <dbReference type="ARBA" id="ARBA00023117"/>
    </source>
</evidence>
<feature type="compositionally biased region" description="Basic and acidic residues" evidence="4">
    <location>
        <begin position="319"/>
        <end position="336"/>
    </location>
</feature>
<dbReference type="SMART" id="SM00297">
    <property type="entry name" value="BROMO"/>
    <property type="match status" value="1"/>
</dbReference>
<dbReference type="PROSITE" id="PS50014">
    <property type="entry name" value="BROMODOMAIN_2"/>
    <property type="match status" value="1"/>
</dbReference>
<keyword evidence="7" id="KW-1185">Reference proteome</keyword>
<keyword evidence="1 2" id="KW-0103">Bromodomain</keyword>
<proteinExistence type="predicted"/>
<dbReference type="AlphaFoldDB" id="A0AAP0KCB1"/>
<keyword evidence="3" id="KW-0175">Coiled coil</keyword>
<evidence type="ECO:0000313" key="6">
    <source>
        <dbReference type="EMBL" id="KAK9150001.1"/>
    </source>
</evidence>
<evidence type="ECO:0000256" key="3">
    <source>
        <dbReference type="SAM" id="Coils"/>
    </source>
</evidence>
<organism evidence="6 7">
    <name type="scientific">Stephania yunnanensis</name>
    <dbReference type="NCBI Taxonomy" id="152371"/>
    <lineage>
        <taxon>Eukaryota</taxon>
        <taxon>Viridiplantae</taxon>
        <taxon>Streptophyta</taxon>
        <taxon>Embryophyta</taxon>
        <taxon>Tracheophyta</taxon>
        <taxon>Spermatophyta</taxon>
        <taxon>Magnoliopsida</taxon>
        <taxon>Ranunculales</taxon>
        <taxon>Menispermaceae</taxon>
        <taxon>Menispermoideae</taxon>
        <taxon>Cissampelideae</taxon>
        <taxon>Stephania</taxon>
    </lineage>
</organism>
<reference evidence="6 7" key="1">
    <citation type="submission" date="2024-01" db="EMBL/GenBank/DDBJ databases">
        <title>Genome assemblies of Stephania.</title>
        <authorList>
            <person name="Yang L."/>
        </authorList>
    </citation>
    <scope>NUCLEOTIDE SEQUENCE [LARGE SCALE GENOMIC DNA]</scope>
    <source>
        <strain evidence="6">YNDBR</strain>
        <tissue evidence="6">Leaf</tissue>
    </source>
</reference>
<sequence>MMWGTWEELVLGGAVLRHGVRDWGAVAEELRCRTFSPHIFTAKTCKAKYEDLQERYFGCNAWFEELRKRRVAELKRELEKSEDSIGSLESKLESLKSAKRSFTIANLTESPTSIGNSDGFELSSKDGLSAGSFTEGMRAHCSPKSQIPTTTTTTKVDQIMGSNVKKRRGKRKRKDCNKDCNEIKEGSIGDSRVVVEDYEGIEDLLRVLNLIEKNEHGSIFPRRLDHDQRKARYKRTIRRHMDLDTIRSRISHRTIVSSRELHRDLLLLCNNALVFYPKCSREHGSAALLRKFVNRTFQKKLPEPPGTDEVSQSVAALKNVERSGRRGGRRGGETGRKGRNKIRVT</sequence>
<evidence type="ECO:0000313" key="7">
    <source>
        <dbReference type="Proteomes" id="UP001420932"/>
    </source>
</evidence>
<dbReference type="InterPro" id="IPR001487">
    <property type="entry name" value="Bromodomain"/>
</dbReference>
<evidence type="ECO:0000256" key="2">
    <source>
        <dbReference type="PROSITE-ProRule" id="PRU00035"/>
    </source>
</evidence>
<comment type="caution">
    <text evidence="6">The sequence shown here is derived from an EMBL/GenBank/DDBJ whole genome shotgun (WGS) entry which is preliminary data.</text>
</comment>
<dbReference type="PANTHER" id="PTHR37888">
    <property type="entry name" value="DNA-BINDING BROMODOMAIN-CONTAINING PROTEIN"/>
    <property type="match status" value="1"/>
</dbReference>
<dbReference type="PANTHER" id="PTHR37888:SF4">
    <property type="entry name" value="OS07G0565300 PROTEIN"/>
    <property type="match status" value="1"/>
</dbReference>
<evidence type="ECO:0000256" key="4">
    <source>
        <dbReference type="SAM" id="MobiDB-lite"/>
    </source>
</evidence>
<dbReference type="Gene3D" id="1.20.920.10">
    <property type="entry name" value="Bromodomain-like"/>
    <property type="match status" value="1"/>
</dbReference>
<feature type="domain" description="Bromo" evidence="5">
    <location>
        <begin position="212"/>
        <end position="283"/>
    </location>
</feature>
<dbReference type="Proteomes" id="UP001420932">
    <property type="component" value="Unassembled WGS sequence"/>
</dbReference>
<name>A0AAP0KCB1_9MAGN</name>
<accession>A0AAP0KCB1</accession>
<dbReference type="SUPFAM" id="SSF47370">
    <property type="entry name" value="Bromodomain"/>
    <property type="match status" value="1"/>
</dbReference>
<dbReference type="Pfam" id="PF00439">
    <property type="entry name" value="Bromodomain"/>
    <property type="match status" value="1"/>
</dbReference>
<dbReference type="EMBL" id="JBBNAF010000004">
    <property type="protein sequence ID" value="KAK9150001.1"/>
    <property type="molecule type" value="Genomic_DNA"/>
</dbReference>
<dbReference type="CDD" id="cd04369">
    <property type="entry name" value="Bromodomain"/>
    <property type="match status" value="1"/>
</dbReference>
<evidence type="ECO:0000259" key="5">
    <source>
        <dbReference type="PROSITE" id="PS50014"/>
    </source>
</evidence>
<feature type="coiled-coil region" evidence="3">
    <location>
        <begin position="64"/>
        <end position="98"/>
    </location>
</feature>
<feature type="region of interest" description="Disordered" evidence="4">
    <location>
        <begin position="301"/>
        <end position="345"/>
    </location>
</feature>
<gene>
    <name evidence="6" type="ORF">Syun_008310</name>
</gene>
<dbReference type="InterPro" id="IPR036427">
    <property type="entry name" value="Bromodomain-like_sf"/>
</dbReference>
<protein>
    <recommendedName>
        <fullName evidence="5">Bromo domain-containing protein</fullName>
    </recommendedName>
</protein>